<dbReference type="Proteomes" id="UP000308054">
    <property type="component" value="Unassembled WGS sequence"/>
</dbReference>
<comment type="caution">
    <text evidence="1">The sequence shown here is derived from an EMBL/GenBank/DDBJ whole genome shotgun (WGS) entry which is preliminary data.</text>
</comment>
<name>A0A4S2H297_9PROT</name>
<reference evidence="1 2" key="1">
    <citation type="journal article" date="2017" name="Int. J. Syst. Evol. Microbiol.">
        <title>Marinicauda algicola sp. nov., isolated from a marine red alga Rhodosorus marinus.</title>
        <authorList>
            <person name="Jeong S.E."/>
            <person name="Jeon S.H."/>
            <person name="Chun B.H."/>
            <person name="Kim D.W."/>
            <person name="Jeon C.O."/>
        </authorList>
    </citation>
    <scope>NUCLEOTIDE SEQUENCE [LARGE SCALE GENOMIC DNA]</scope>
    <source>
        <strain evidence="1 2">JCM 31718</strain>
    </source>
</reference>
<organism evidence="1 2">
    <name type="scientific">Marinicauda algicola</name>
    <dbReference type="NCBI Taxonomy" id="2029849"/>
    <lineage>
        <taxon>Bacteria</taxon>
        <taxon>Pseudomonadati</taxon>
        <taxon>Pseudomonadota</taxon>
        <taxon>Alphaproteobacteria</taxon>
        <taxon>Maricaulales</taxon>
        <taxon>Maricaulaceae</taxon>
        <taxon>Marinicauda</taxon>
    </lineage>
</organism>
<dbReference type="EMBL" id="SRXW01000001">
    <property type="protein sequence ID" value="TGY89644.1"/>
    <property type="molecule type" value="Genomic_DNA"/>
</dbReference>
<sequence>MPVATYLHTDPSVRVSAFSGRVVPDDLSRLGRMFHNGAAFRATDPAFCIFRPDVNLSAIDPEDLLDLEITVGEAFAGKKHETLKVAIVAKSASVYSELRLWRELTKSSSSYRYTFDVFETLVEAVAWQRLSPDWAQRIRELEGFRQVA</sequence>
<dbReference type="OrthoDB" id="1144359at2"/>
<protein>
    <submittedName>
        <fullName evidence="1">Uncharacterized protein</fullName>
    </submittedName>
</protein>
<dbReference type="RefSeq" id="WP_135994143.1">
    <property type="nucleotide sequence ID" value="NZ_CP071057.1"/>
</dbReference>
<evidence type="ECO:0000313" key="2">
    <source>
        <dbReference type="Proteomes" id="UP000308054"/>
    </source>
</evidence>
<gene>
    <name evidence="1" type="ORF">E5163_00420</name>
</gene>
<accession>A0A4S2H297</accession>
<keyword evidence="2" id="KW-1185">Reference proteome</keyword>
<dbReference type="AlphaFoldDB" id="A0A4S2H297"/>
<evidence type="ECO:0000313" key="1">
    <source>
        <dbReference type="EMBL" id="TGY89644.1"/>
    </source>
</evidence>
<proteinExistence type="predicted"/>